<dbReference type="GO" id="GO:0005634">
    <property type="term" value="C:nucleus"/>
    <property type="evidence" value="ECO:0007669"/>
    <property type="project" value="UniProtKB-SubCell"/>
</dbReference>
<feature type="domain" description="HTH La-type RNA-binding" evidence="7">
    <location>
        <begin position="39"/>
        <end position="121"/>
    </location>
</feature>
<gene>
    <name evidence="8" type="ORF">CHIRRI_LOCUS652</name>
</gene>
<feature type="coiled-coil region" evidence="4">
    <location>
        <begin position="226"/>
        <end position="253"/>
    </location>
</feature>
<organism evidence="8 9">
    <name type="scientific">Chironomus riparius</name>
    <dbReference type="NCBI Taxonomy" id="315576"/>
    <lineage>
        <taxon>Eukaryota</taxon>
        <taxon>Metazoa</taxon>
        <taxon>Ecdysozoa</taxon>
        <taxon>Arthropoda</taxon>
        <taxon>Hexapoda</taxon>
        <taxon>Insecta</taxon>
        <taxon>Pterygota</taxon>
        <taxon>Neoptera</taxon>
        <taxon>Endopterygota</taxon>
        <taxon>Diptera</taxon>
        <taxon>Nematocera</taxon>
        <taxon>Chironomoidea</taxon>
        <taxon>Chironomidae</taxon>
        <taxon>Chironominae</taxon>
        <taxon>Chironomus</taxon>
    </lineage>
</organism>
<feature type="region of interest" description="Disordered" evidence="5">
    <location>
        <begin position="353"/>
        <end position="405"/>
    </location>
</feature>
<reference evidence="8" key="1">
    <citation type="submission" date="2022-01" db="EMBL/GenBank/DDBJ databases">
        <authorList>
            <person name="King R."/>
        </authorList>
    </citation>
    <scope>NUCLEOTIDE SEQUENCE</scope>
</reference>
<evidence type="ECO:0000256" key="1">
    <source>
        <dbReference type="ARBA" id="ARBA00004123"/>
    </source>
</evidence>
<dbReference type="InterPro" id="IPR002344">
    <property type="entry name" value="Lupus_La"/>
</dbReference>
<dbReference type="InterPro" id="IPR000504">
    <property type="entry name" value="RRM_dom"/>
</dbReference>
<dbReference type="SMART" id="SM00360">
    <property type="entry name" value="RRM"/>
    <property type="match status" value="1"/>
</dbReference>
<keyword evidence="3" id="KW-0539">Nucleus</keyword>
<keyword evidence="9" id="KW-1185">Reference proteome</keyword>
<dbReference type="AlphaFoldDB" id="A0A9N9WLP3"/>
<dbReference type="PANTHER" id="PTHR22792:SF166">
    <property type="entry name" value="LUPUS LA PROTEIN HOMOLOG"/>
    <property type="match status" value="1"/>
</dbReference>
<evidence type="ECO:0000256" key="5">
    <source>
        <dbReference type="SAM" id="MobiDB-lite"/>
    </source>
</evidence>
<protein>
    <recommendedName>
        <fullName evidence="10">La protein homolog</fullName>
    </recommendedName>
</protein>
<dbReference type="Pfam" id="PF05383">
    <property type="entry name" value="La"/>
    <property type="match status" value="1"/>
</dbReference>
<feature type="domain" description="RRM" evidence="6">
    <location>
        <begin position="141"/>
        <end position="218"/>
    </location>
</feature>
<dbReference type="InterPro" id="IPR014886">
    <property type="entry name" value="La_xRRM"/>
</dbReference>
<dbReference type="GO" id="GO:0008033">
    <property type="term" value="P:tRNA processing"/>
    <property type="evidence" value="ECO:0007669"/>
    <property type="project" value="TreeGrafter"/>
</dbReference>
<dbReference type="InterPro" id="IPR045180">
    <property type="entry name" value="La_dom_prot"/>
</dbReference>
<dbReference type="GO" id="GO:0005829">
    <property type="term" value="C:cytosol"/>
    <property type="evidence" value="ECO:0007669"/>
    <property type="project" value="TreeGrafter"/>
</dbReference>
<keyword evidence="2" id="KW-0694">RNA-binding</keyword>
<dbReference type="SUPFAM" id="SSF46785">
    <property type="entry name" value="Winged helix' DNA-binding domain"/>
    <property type="match status" value="1"/>
</dbReference>
<dbReference type="InterPro" id="IPR035979">
    <property type="entry name" value="RBD_domain_sf"/>
</dbReference>
<evidence type="ECO:0000313" key="8">
    <source>
        <dbReference type="EMBL" id="CAG9797663.1"/>
    </source>
</evidence>
<dbReference type="Proteomes" id="UP001153620">
    <property type="component" value="Chromosome 1"/>
</dbReference>
<dbReference type="GO" id="GO:0010494">
    <property type="term" value="C:cytoplasmic stress granule"/>
    <property type="evidence" value="ECO:0007669"/>
    <property type="project" value="TreeGrafter"/>
</dbReference>
<dbReference type="EMBL" id="OU895877">
    <property type="protein sequence ID" value="CAG9797663.1"/>
    <property type="molecule type" value="Genomic_DNA"/>
</dbReference>
<evidence type="ECO:0000256" key="4">
    <source>
        <dbReference type="SAM" id="Coils"/>
    </source>
</evidence>
<evidence type="ECO:0008006" key="10">
    <source>
        <dbReference type="Google" id="ProtNLM"/>
    </source>
</evidence>
<dbReference type="PANTHER" id="PTHR22792">
    <property type="entry name" value="LUPUS LA PROTEIN-RELATED"/>
    <property type="match status" value="1"/>
</dbReference>
<dbReference type="Gene3D" id="1.10.10.10">
    <property type="entry name" value="Winged helix-like DNA-binding domain superfamily/Winged helix DNA-binding domain"/>
    <property type="match status" value="1"/>
</dbReference>
<evidence type="ECO:0000256" key="3">
    <source>
        <dbReference type="ARBA" id="ARBA00023242"/>
    </source>
</evidence>
<comment type="subcellular location">
    <subcellularLocation>
        <location evidence="1">Nucleus</location>
    </subcellularLocation>
</comment>
<dbReference type="PRINTS" id="PR00302">
    <property type="entry name" value="LUPUSLA"/>
</dbReference>
<dbReference type="SUPFAM" id="SSF54928">
    <property type="entry name" value="RNA-binding domain, RBD"/>
    <property type="match status" value="2"/>
</dbReference>
<dbReference type="GO" id="GO:0045727">
    <property type="term" value="P:positive regulation of translation"/>
    <property type="evidence" value="ECO:0007669"/>
    <property type="project" value="TreeGrafter"/>
</dbReference>
<dbReference type="Pfam" id="PF08777">
    <property type="entry name" value="RRM_3"/>
    <property type="match status" value="1"/>
</dbReference>
<dbReference type="GO" id="GO:0003729">
    <property type="term" value="F:mRNA binding"/>
    <property type="evidence" value="ECO:0007669"/>
    <property type="project" value="TreeGrafter"/>
</dbReference>
<evidence type="ECO:0000259" key="6">
    <source>
        <dbReference type="SMART" id="SM00360"/>
    </source>
</evidence>
<evidence type="ECO:0000259" key="7">
    <source>
        <dbReference type="SMART" id="SM00715"/>
    </source>
</evidence>
<dbReference type="GO" id="GO:1990904">
    <property type="term" value="C:ribonucleoprotein complex"/>
    <property type="evidence" value="ECO:0007669"/>
    <property type="project" value="InterPro"/>
</dbReference>
<dbReference type="InterPro" id="IPR006630">
    <property type="entry name" value="La_HTH"/>
</dbReference>
<feature type="compositionally biased region" description="Basic residues" evidence="5">
    <location>
        <begin position="353"/>
        <end position="367"/>
    </location>
</feature>
<dbReference type="InterPro" id="IPR036388">
    <property type="entry name" value="WH-like_DNA-bd_sf"/>
</dbReference>
<dbReference type="Gene3D" id="3.30.70.330">
    <property type="match status" value="2"/>
</dbReference>
<dbReference type="OrthoDB" id="439993at2759"/>
<dbReference type="CDD" id="cd12291">
    <property type="entry name" value="RRM1_La"/>
    <property type="match status" value="1"/>
</dbReference>
<dbReference type="InterPro" id="IPR036390">
    <property type="entry name" value="WH_DNA-bd_sf"/>
</dbReference>
<proteinExistence type="predicted"/>
<dbReference type="InterPro" id="IPR012677">
    <property type="entry name" value="Nucleotide-bd_a/b_plait_sf"/>
</dbReference>
<reference evidence="8" key="2">
    <citation type="submission" date="2022-10" db="EMBL/GenBank/DDBJ databases">
        <authorList>
            <consortium name="ENA_rothamsted_submissions"/>
            <consortium name="culmorum"/>
            <person name="King R."/>
        </authorList>
    </citation>
    <scope>NUCLEOTIDE SEQUENCE</scope>
</reference>
<evidence type="ECO:0000256" key="2">
    <source>
        <dbReference type="ARBA" id="ARBA00022884"/>
    </source>
</evidence>
<evidence type="ECO:0000313" key="9">
    <source>
        <dbReference type="Proteomes" id="UP001153620"/>
    </source>
</evidence>
<name>A0A9N9WLP3_9DIPT</name>
<keyword evidence="4" id="KW-0175">Coiled coil</keyword>
<sequence length="405" mass="47000">MAETENVAPEVIAVDEKEVEIKDAKSENGSSQELPENVTKLEGDIIRQIEYYFGECNLNRDKFLRGKINDDKDGWVPITVLLTFNRLKALTEDVKVIAEAVEKATSGLVQISEDKEKLRRHPDNPLPEFNETRRKELSRRTAYAKGLPLDSKMDTLVEYFNSNFQKVENVVMRKYYDSKPKVYKFKGSVFILFEKREQAEEFVKKEGLKYGEKELLRYMQEEYFEVKKKEKSKKDEKKKAKKAEQQVEKDDDISLPKNAVVHFSGIEGSVSREDIRKRVLEIDPALTIAFIHFERGDKKGELRFSKENDGKSFVEKLEDGKMKLNDVELSLTLLEGEEEEKFLKTALEDMKKARQRINQKNKGRGRFNRFSDRKRKNEDRDNEGDKPAKHAREDNSVAVPVAASE</sequence>
<accession>A0A9N9WLP3</accession>
<feature type="compositionally biased region" description="Basic and acidic residues" evidence="5">
    <location>
        <begin position="369"/>
        <end position="395"/>
    </location>
</feature>
<dbReference type="SMART" id="SM00715">
    <property type="entry name" value="LA"/>
    <property type="match status" value="1"/>
</dbReference>